<feature type="signal peptide" evidence="3">
    <location>
        <begin position="1"/>
        <end position="35"/>
    </location>
</feature>
<evidence type="ECO:0000313" key="7">
    <source>
        <dbReference type="Proteomes" id="UP001596222"/>
    </source>
</evidence>
<keyword evidence="3" id="KW-0732">Signal</keyword>
<feature type="transmembrane region" description="Helical" evidence="2">
    <location>
        <begin position="482"/>
        <end position="500"/>
    </location>
</feature>
<evidence type="ECO:0000256" key="3">
    <source>
        <dbReference type="SAM" id="SignalP"/>
    </source>
</evidence>
<keyword evidence="7" id="KW-1185">Reference proteome</keyword>
<evidence type="ECO:0000256" key="1">
    <source>
        <dbReference type="SAM" id="MobiDB-lite"/>
    </source>
</evidence>
<dbReference type="Pfam" id="PF05506">
    <property type="entry name" value="PLipase_C_C"/>
    <property type="match status" value="1"/>
</dbReference>
<dbReference type="EMBL" id="JBHSKJ010000002">
    <property type="protein sequence ID" value="MFC5143707.1"/>
    <property type="molecule type" value="Genomic_DNA"/>
</dbReference>
<gene>
    <name evidence="6" type="ORF">ACFPP6_03245</name>
</gene>
<evidence type="ECO:0000259" key="5">
    <source>
        <dbReference type="Pfam" id="PF08341"/>
    </source>
</evidence>
<dbReference type="NCBIfam" id="NF041528">
    <property type="entry name" value="strep_LAETG"/>
    <property type="match status" value="1"/>
</dbReference>
<feature type="domain" description="Bacterial phospholipase C C-terminal" evidence="4">
    <location>
        <begin position="324"/>
        <end position="389"/>
    </location>
</feature>
<dbReference type="InterPro" id="IPR008475">
    <property type="entry name" value="PLipase_C_C"/>
</dbReference>
<evidence type="ECO:0000259" key="4">
    <source>
        <dbReference type="Pfam" id="PF05506"/>
    </source>
</evidence>
<dbReference type="InterPro" id="IPR013552">
    <property type="entry name" value="Thioester_dom"/>
</dbReference>
<comment type="caution">
    <text evidence="6">The sequence shown here is derived from an EMBL/GenBank/DDBJ whole genome shotgun (WGS) entry which is preliminary data.</text>
</comment>
<name>A0ABV9ZQX0_9ACTN</name>
<dbReference type="NCBIfam" id="TIGR03934">
    <property type="entry name" value="TQXA_dom"/>
    <property type="match status" value="1"/>
</dbReference>
<reference evidence="7" key="1">
    <citation type="journal article" date="2019" name="Int. J. Syst. Evol. Microbiol.">
        <title>The Global Catalogue of Microorganisms (GCM) 10K type strain sequencing project: providing services to taxonomists for standard genome sequencing and annotation.</title>
        <authorList>
            <consortium name="The Broad Institute Genomics Platform"/>
            <consortium name="The Broad Institute Genome Sequencing Center for Infectious Disease"/>
            <person name="Wu L."/>
            <person name="Ma J."/>
        </authorList>
    </citation>
    <scope>NUCLEOTIDE SEQUENCE [LARGE SCALE GENOMIC DNA]</scope>
    <source>
        <strain evidence="7">CGMCC 4.1641</strain>
    </source>
</reference>
<proteinExistence type="predicted"/>
<accession>A0ABV9ZQX0</accession>
<evidence type="ECO:0000313" key="6">
    <source>
        <dbReference type="EMBL" id="MFC5143707.1"/>
    </source>
</evidence>
<keyword evidence="2" id="KW-0472">Membrane</keyword>
<feature type="compositionally biased region" description="Gly residues" evidence="1">
    <location>
        <begin position="424"/>
        <end position="437"/>
    </location>
</feature>
<organism evidence="6 7">
    <name type="scientific">Streptomyces aureoversilis</name>
    <dbReference type="NCBI Taxonomy" id="67277"/>
    <lineage>
        <taxon>Bacteria</taxon>
        <taxon>Bacillati</taxon>
        <taxon>Actinomycetota</taxon>
        <taxon>Actinomycetes</taxon>
        <taxon>Kitasatosporales</taxon>
        <taxon>Streptomycetaceae</taxon>
        <taxon>Streptomyces</taxon>
    </lineage>
</organism>
<feature type="region of interest" description="Disordered" evidence="1">
    <location>
        <begin position="405"/>
        <end position="462"/>
    </location>
</feature>
<keyword evidence="2" id="KW-1133">Transmembrane helix</keyword>
<feature type="domain" description="Thioester" evidence="5">
    <location>
        <begin position="86"/>
        <end position="187"/>
    </location>
</feature>
<dbReference type="RefSeq" id="WP_382036968.1">
    <property type="nucleotide sequence ID" value="NZ_JBHSKJ010000002.1"/>
</dbReference>
<evidence type="ECO:0000256" key="2">
    <source>
        <dbReference type="SAM" id="Phobius"/>
    </source>
</evidence>
<feature type="chain" id="PRO_5045574256" evidence="3">
    <location>
        <begin position="36"/>
        <end position="510"/>
    </location>
</feature>
<dbReference type="InterPro" id="IPR023849">
    <property type="entry name" value="TQXA_dom"/>
</dbReference>
<feature type="compositionally biased region" description="Low complexity" evidence="1">
    <location>
        <begin position="405"/>
        <end position="423"/>
    </location>
</feature>
<dbReference type="Pfam" id="PF08341">
    <property type="entry name" value="TED"/>
    <property type="match status" value="1"/>
</dbReference>
<sequence length="510" mass="50061">MISVRRRGSARLAAAALATGLAAVGTIAAAGPAAADDAPQNPGGVAATLGGITAGSGAVVHDRRKTGEVPAGLFEMKVDGGGTLQTYCIDILTNRVDGARYREVGWGESSLHANKDAGKIRWILQHSYPQVNDLAALAKDAGTGPLDANTAAAGTQVAIWRYSDGARVDAKDPAAEKLADYLYKSAKDVEEPEASLTLTPPALSGKPGRKLGPVAVRTTASSVTITPSGDAVARGVKIVDKDGKPVAATGNGGEFYVDVPAGAPDGSMSLKATGAAKVPVGRVLIGDHTTTQTQILAGSSESAVSAGATANWTGKGAAPALSARKNCAKGGVDVTADNQGDAPFTYELAGKKHTVAPGKSETTLVKVGEDRAYRFTITGPGGLSRTFAGIMDCATSAATAAAAPAAPAGGTAGPGPESGPVSGAAGGGDGGDGGGTADDGTKATLASRMSPASTGGGSGKAAAVRADGDLAATGGSHTTPTIAGMAIALIVAGSGAVYLLRRERAAASGE</sequence>
<protein>
    <submittedName>
        <fullName evidence="6">Cys-Gln thioester bond-forming surface protein</fullName>
    </submittedName>
</protein>
<dbReference type="Proteomes" id="UP001596222">
    <property type="component" value="Unassembled WGS sequence"/>
</dbReference>
<keyword evidence="2" id="KW-0812">Transmembrane</keyword>